<evidence type="ECO:0000256" key="3">
    <source>
        <dbReference type="ARBA" id="ARBA00022989"/>
    </source>
</evidence>
<feature type="domain" description="G-protein coupled receptors family 2 profile 2" evidence="6">
    <location>
        <begin position="1"/>
        <end position="177"/>
    </location>
</feature>
<keyword evidence="2 5" id="KW-0812">Transmembrane</keyword>
<evidence type="ECO:0000313" key="8">
    <source>
        <dbReference type="EnsemblMetazoa" id="HelroP193249"/>
    </source>
</evidence>
<dbReference type="Gene3D" id="1.20.1070.10">
    <property type="entry name" value="Rhodopsin 7-helix transmembrane proteins"/>
    <property type="match status" value="1"/>
</dbReference>
<reference evidence="7 9" key="2">
    <citation type="journal article" date="2013" name="Nature">
        <title>Insights into bilaterian evolution from three spiralian genomes.</title>
        <authorList>
            <person name="Simakov O."/>
            <person name="Marletaz F."/>
            <person name="Cho S.J."/>
            <person name="Edsinger-Gonzales E."/>
            <person name="Havlak P."/>
            <person name="Hellsten U."/>
            <person name="Kuo D.H."/>
            <person name="Larsson T."/>
            <person name="Lv J."/>
            <person name="Arendt D."/>
            <person name="Savage R."/>
            <person name="Osoegawa K."/>
            <person name="de Jong P."/>
            <person name="Grimwood J."/>
            <person name="Chapman J.A."/>
            <person name="Shapiro H."/>
            <person name="Aerts A."/>
            <person name="Otillar R.P."/>
            <person name="Terry A.Y."/>
            <person name="Boore J.L."/>
            <person name="Grigoriev I.V."/>
            <person name="Lindberg D.R."/>
            <person name="Seaver E.C."/>
            <person name="Weisblat D.A."/>
            <person name="Putnam N.H."/>
            <person name="Rokhsar D.S."/>
        </authorList>
    </citation>
    <scope>NUCLEOTIDE SEQUENCE</scope>
</reference>
<dbReference type="OMA" id="NCWIQND"/>
<gene>
    <name evidence="8" type="primary">20212573</name>
    <name evidence="7" type="ORF">HELRODRAFT_193249</name>
</gene>
<dbReference type="EMBL" id="KB097336">
    <property type="protein sequence ID" value="ESN97603.1"/>
    <property type="molecule type" value="Genomic_DNA"/>
</dbReference>
<dbReference type="InterPro" id="IPR000832">
    <property type="entry name" value="GPCR_2_secretin-like"/>
</dbReference>
<dbReference type="AlphaFoldDB" id="T1FUS7"/>
<dbReference type="InParanoid" id="T1FUS7"/>
<dbReference type="EnsemblMetazoa" id="HelroT193249">
    <property type="protein sequence ID" value="HelroP193249"/>
    <property type="gene ID" value="HelroG193249"/>
</dbReference>
<dbReference type="KEGG" id="hro:HELRODRAFT_193249"/>
<dbReference type="EMBL" id="AMQM01006280">
    <property type="status" value="NOT_ANNOTATED_CDS"/>
    <property type="molecule type" value="Genomic_DNA"/>
</dbReference>
<name>T1FUS7_HELRO</name>
<dbReference type="OrthoDB" id="5961629at2759"/>
<keyword evidence="4 5" id="KW-0472">Membrane</keyword>
<comment type="subcellular location">
    <subcellularLocation>
        <location evidence="1">Membrane</location>
        <topology evidence="1">Multi-pass membrane protein</topology>
    </subcellularLocation>
</comment>
<dbReference type="GO" id="GO:0016020">
    <property type="term" value="C:membrane"/>
    <property type="evidence" value="ECO:0007669"/>
    <property type="project" value="UniProtKB-SubCell"/>
</dbReference>
<proteinExistence type="predicted"/>
<dbReference type="GeneID" id="20212573"/>
<dbReference type="InterPro" id="IPR017981">
    <property type="entry name" value="GPCR_2-like_7TM"/>
</dbReference>
<dbReference type="CTD" id="20212573"/>
<reference evidence="8" key="3">
    <citation type="submission" date="2015-06" db="UniProtKB">
        <authorList>
            <consortium name="EnsemblMetazoa"/>
        </authorList>
    </citation>
    <scope>IDENTIFICATION</scope>
</reference>
<evidence type="ECO:0000259" key="6">
    <source>
        <dbReference type="PROSITE" id="PS50261"/>
    </source>
</evidence>
<accession>T1FUS7</accession>
<dbReference type="Pfam" id="PF00002">
    <property type="entry name" value="7tm_2"/>
    <property type="match status" value="1"/>
</dbReference>
<dbReference type="HOGENOM" id="CLU_1241314_0_0_1"/>
<organism evidence="8 9">
    <name type="scientific">Helobdella robusta</name>
    <name type="common">Californian leech</name>
    <dbReference type="NCBI Taxonomy" id="6412"/>
    <lineage>
        <taxon>Eukaryota</taxon>
        <taxon>Metazoa</taxon>
        <taxon>Spiralia</taxon>
        <taxon>Lophotrochozoa</taxon>
        <taxon>Annelida</taxon>
        <taxon>Clitellata</taxon>
        <taxon>Hirudinea</taxon>
        <taxon>Rhynchobdellida</taxon>
        <taxon>Glossiphoniidae</taxon>
        <taxon>Helobdella</taxon>
    </lineage>
</organism>
<evidence type="ECO:0000313" key="7">
    <source>
        <dbReference type="EMBL" id="ESN97603.1"/>
    </source>
</evidence>
<evidence type="ECO:0000256" key="4">
    <source>
        <dbReference type="ARBA" id="ARBA00023136"/>
    </source>
</evidence>
<protein>
    <recommendedName>
        <fullName evidence="6">G-protein coupled receptors family 2 profile 2 domain-containing protein</fullName>
    </recommendedName>
</protein>
<dbReference type="Proteomes" id="UP000015101">
    <property type="component" value="Unassembled WGS sequence"/>
</dbReference>
<dbReference type="PANTHER" id="PTHR45692:SF1">
    <property type="entry name" value="G-PROTEIN COUPLED RECEPTORS FAMILY 2 PROFILE 2 DOMAIN-CONTAINING PROTEIN"/>
    <property type="match status" value="1"/>
</dbReference>
<keyword evidence="3 5" id="KW-1133">Transmembrane helix</keyword>
<evidence type="ECO:0000313" key="9">
    <source>
        <dbReference type="Proteomes" id="UP000015101"/>
    </source>
</evidence>
<dbReference type="PROSITE" id="PS50261">
    <property type="entry name" value="G_PROTEIN_RECEP_F2_4"/>
    <property type="match status" value="1"/>
</dbReference>
<evidence type="ECO:0000256" key="1">
    <source>
        <dbReference type="ARBA" id="ARBA00004141"/>
    </source>
</evidence>
<feature type="transmembrane region" description="Helical" evidence="5">
    <location>
        <begin position="71"/>
        <end position="97"/>
    </location>
</feature>
<reference evidence="9" key="1">
    <citation type="submission" date="2012-12" db="EMBL/GenBank/DDBJ databases">
        <authorList>
            <person name="Hellsten U."/>
            <person name="Grimwood J."/>
            <person name="Chapman J.A."/>
            <person name="Shapiro H."/>
            <person name="Aerts A."/>
            <person name="Otillar R.P."/>
            <person name="Terry A.Y."/>
            <person name="Boore J.L."/>
            <person name="Simakov O."/>
            <person name="Marletaz F."/>
            <person name="Cho S.-J."/>
            <person name="Edsinger-Gonzales E."/>
            <person name="Havlak P."/>
            <person name="Kuo D.-H."/>
            <person name="Larsson T."/>
            <person name="Lv J."/>
            <person name="Arendt D."/>
            <person name="Savage R."/>
            <person name="Osoegawa K."/>
            <person name="de Jong P."/>
            <person name="Lindberg D.R."/>
            <person name="Seaver E.C."/>
            <person name="Weisblat D.A."/>
            <person name="Putnam N.H."/>
            <person name="Grigoriev I.V."/>
            <person name="Rokhsar D.S."/>
        </authorList>
    </citation>
    <scope>NUCLEOTIDE SEQUENCE</scope>
</reference>
<dbReference type="GO" id="GO:0007166">
    <property type="term" value="P:cell surface receptor signaling pathway"/>
    <property type="evidence" value="ECO:0007669"/>
    <property type="project" value="InterPro"/>
</dbReference>
<dbReference type="InterPro" id="IPR017983">
    <property type="entry name" value="GPCR_2_secretin-like_CS"/>
</dbReference>
<dbReference type="PRINTS" id="PR00249">
    <property type="entry name" value="GPCRSECRETIN"/>
</dbReference>
<feature type="transmembrane region" description="Helical" evidence="5">
    <location>
        <begin position="117"/>
        <end position="137"/>
    </location>
</feature>
<dbReference type="PANTHER" id="PTHR45692">
    <property type="entry name" value="G_PROTEIN_RECEP_F2_4 DOMAIN-CONTAINING PROTEIN"/>
    <property type="match status" value="1"/>
</dbReference>
<sequence>MWNGVEAHNMYRMLVVVYNSHVSHFILTSAIIAWGVPFVLLSTILVVDRTAFYGYYQDCKFRCGLKDNTLYYAWLSPMLVIIIHNIVIFTMVMRVLFTNSPKLNKNDQERKSYRSRLVGALTLLVLLGVPWILSAFGAIKNESGDSVEIFKGIIAIILVTFISLQGLFIFLFHCACNRSVRNEWSSSISWKDSIFKNTNFTTATSSNTKNRFILSVICLIQIS</sequence>
<dbReference type="PROSITE" id="PS00650">
    <property type="entry name" value="G_PROTEIN_RECEP_F2_2"/>
    <property type="match status" value="1"/>
</dbReference>
<dbReference type="RefSeq" id="XP_009024419.1">
    <property type="nucleotide sequence ID" value="XM_009026171.1"/>
</dbReference>
<keyword evidence="9" id="KW-1185">Reference proteome</keyword>
<dbReference type="GO" id="GO:0004930">
    <property type="term" value="F:G protein-coupled receptor activity"/>
    <property type="evidence" value="ECO:0007669"/>
    <property type="project" value="InterPro"/>
</dbReference>
<dbReference type="eggNOG" id="KOG4193">
    <property type="taxonomic scope" value="Eukaryota"/>
</dbReference>
<evidence type="ECO:0000256" key="2">
    <source>
        <dbReference type="ARBA" id="ARBA00022692"/>
    </source>
</evidence>
<feature type="transmembrane region" description="Helical" evidence="5">
    <location>
        <begin position="21"/>
        <end position="47"/>
    </location>
</feature>
<feature type="transmembrane region" description="Helical" evidence="5">
    <location>
        <begin position="149"/>
        <end position="172"/>
    </location>
</feature>
<evidence type="ECO:0000256" key="5">
    <source>
        <dbReference type="SAM" id="Phobius"/>
    </source>
</evidence>